<feature type="binding site" evidence="2">
    <location>
        <position position="102"/>
    </location>
    <ligand>
        <name>Fe cation</name>
        <dbReference type="ChEBI" id="CHEBI:24875"/>
    </ligand>
</feature>
<dbReference type="CDD" id="cd02910">
    <property type="entry name" value="cupin_Yhhw_N"/>
    <property type="match status" value="1"/>
</dbReference>
<dbReference type="GO" id="GO:0046872">
    <property type="term" value="F:metal ion binding"/>
    <property type="evidence" value="ECO:0007669"/>
    <property type="project" value="UniProtKB-KW"/>
</dbReference>
<dbReference type="PIRSF" id="PIRSF006232">
    <property type="entry name" value="Pirin"/>
    <property type="match status" value="1"/>
</dbReference>
<keyword evidence="2" id="KW-0408">Iron</keyword>
<gene>
    <name evidence="6" type="ORF">ZMTM_09030</name>
</gene>
<feature type="domain" description="Pirin N-terminal" evidence="4">
    <location>
        <begin position="5"/>
        <end position="118"/>
    </location>
</feature>
<name>A0A8D5JW19_9PROT</name>
<dbReference type="InterPro" id="IPR012093">
    <property type="entry name" value="Pirin"/>
</dbReference>
<dbReference type="PANTHER" id="PTHR43212">
    <property type="entry name" value="QUERCETIN 2,3-DIOXYGENASE"/>
    <property type="match status" value="1"/>
</dbReference>
<reference evidence="6" key="1">
    <citation type="journal article" date="2021" name="Arch. Microbiol.">
        <title>Methyloradius palustris gen. nov., sp. nov., a methanol-oxidizing bacterium isolated from snow.</title>
        <authorList>
            <person name="Miyadera T."/>
            <person name="Kojima H."/>
            <person name="Fukui M."/>
        </authorList>
    </citation>
    <scope>NUCLEOTIDE SEQUENCE</scope>
    <source>
        <strain evidence="6">Zm11</strain>
    </source>
</reference>
<dbReference type="InterPro" id="IPR041602">
    <property type="entry name" value="Quercetinase_C"/>
</dbReference>
<protein>
    <submittedName>
        <fullName evidence="6">Quercetin 2,3-dioxygenase</fullName>
    </submittedName>
</protein>
<dbReference type="Proteomes" id="UP000826722">
    <property type="component" value="Chromosome"/>
</dbReference>
<accession>A0A8D5JW19</accession>
<comment type="similarity">
    <text evidence="1 3">Belongs to the pirin family.</text>
</comment>
<dbReference type="Gene3D" id="2.60.120.10">
    <property type="entry name" value="Jelly Rolls"/>
    <property type="match status" value="2"/>
</dbReference>
<dbReference type="KEGG" id="mpau:ZMTM_09030"/>
<feature type="binding site" evidence="2">
    <location>
        <position position="100"/>
    </location>
    <ligand>
        <name>Fe cation</name>
        <dbReference type="ChEBI" id="CHEBI:24875"/>
    </ligand>
</feature>
<sequence>MKIRKSQERGHANHGWLDSYHSFSFAQYYDPAHMQYSVLRVINEDVIAPAMGFGMHPHRDMEIVTYMLQGELQHKDSLGNGSVIRAGDVQRMTAGTGIVHSEFNASTTEPAHLLQIWLLPERNSIVPGYEEKHFDAASKHNQWRLIASPDSSEGSLKIHQDVFLYATQLDKDAPLNYALKENRSAYIQVARGSVTLNGAALVAGDAVAIDSAQNLELLANESAELLLFDLPPNQSGEPKTNTLRS</sequence>
<dbReference type="InterPro" id="IPR011051">
    <property type="entry name" value="RmlC_Cupin_sf"/>
</dbReference>
<feature type="domain" description="Quercetin 2,3-dioxygenase C-terminal cupin" evidence="5">
    <location>
        <begin position="145"/>
        <end position="230"/>
    </location>
</feature>
<dbReference type="CDD" id="cd20311">
    <property type="entry name" value="cupin_Yhhw_C"/>
    <property type="match status" value="1"/>
</dbReference>
<dbReference type="InterPro" id="IPR014710">
    <property type="entry name" value="RmlC-like_jellyroll"/>
</dbReference>
<dbReference type="Pfam" id="PF02678">
    <property type="entry name" value="Pirin"/>
    <property type="match status" value="1"/>
</dbReference>
<evidence type="ECO:0000259" key="4">
    <source>
        <dbReference type="Pfam" id="PF02678"/>
    </source>
</evidence>
<keyword evidence="2" id="KW-0479">Metal-binding</keyword>
<evidence type="ECO:0000259" key="5">
    <source>
        <dbReference type="Pfam" id="PF17954"/>
    </source>
</evidence>
<keyword evidence="7" id="KW-1185">Reference proteome</keyword>
<evidence type="ECO:0000313" key="7">
    <source>
        <dbReference type="Proteomes" id="UP000826722"/>
    </source>
</evidence>
<dbReference type="InterPro" id="IPR003829">
    <property type="entry name" value="Pirin_N_dom"/>
</dbReference>
<dbReference type="AlphaFoldDB" id="A0A8D5JW19"/>
<dbReference type="Pfam" id="PF17954">
    <property type="entry name" value="Pirin_C_2"/>
    <property type="match status" value="1"/>
</dbReference>
<feature type="binding site" evidence="2">
    <location>
        <position position="56"/>
    </location>
    <ligand>
        <name>Fe cation</name>
        <dbReference type="ChEBI" id="CHEBI:24875"/>
    </ligand>
</feature>
<dbReference type="RefSeq" id="WP_221765150.1">
    <property type="nucleotide sequence ID" value="NZ_AP024110.1"/>
</dbReference>
<evidence type="ECO:0000256" key="3">
    <source>
        <dbReference type="RuleBase" id="RU003457"/>
    </source>
</evidence>
<dbReference type="SUPFAM" id="SSF51182">
    <property type="entry name" value="RmlC-like cupins"/>
    <property type="match status" value="1"/>
</dbReference>
<dbReference type="PANTHER" id="PTHR43212:SF3">
    <property type="entry name" value="QUERCETIN 2,3-DIOXYGENASE"/>
    <property type="match status" value="1"/>
</dbReference>
<dbReference type="EMBL" id="AP024110">
    <property type="protein sequence ID" value="BCM24644.1"/>
    <property type="molecule type" value="Genomic_DNA"/>
</dbReference>
<organism evidence="6 7">
    <name type="scientific">Methyloradius palustris</name>
    <dbReference type="NCBI Taxonomy" id="2778876"/>
    <lineage>
        <taxon>Bacteria</taxon>
        <taxon>Pseudomonadati</taxon>
        <taxon>Pseudomonadota</taxon>
        <taxon>Betaproteobacteria</taxon>
        <taxon>Nitrosomonadales</taxon>
        <taxon>Methylophilaceae</taxon>
        <taxon>Methyloradius</taxon>
    </lineage>
</organism>
<evidence type="ECO:0000256" key="1">
    <source>
        <dbReference type="ARBA" id="ARBA00008416"/>
    </source>
</evidence>
<evidence type="ECO:0000256" key="2">
    <source>
        <dbReference type="PIRSR" id="PIRSR006232-1"/>
    </source>
</evidence>
<comment type="cofactor">
    <cofactor evidence="2">
        <name>Fe cation</name>
        <dbReference type="ChEBI" id="CHEBI:24875"/>
    </cofactor>
    <text evidence="2">Binds 1 Fe cation per subunit.</text>
</comment>
<proteinExistence type="inferred from homology"/>
<feature type="binding site" evidence="2">
    <location>
        <position position="58"/>
    </location>
    <ligand>
        <name>Fe cation</name>
        <dbReference type="ChEBI" id="CHEBI:24875"/>
    </ligand>
</feature>
<evidence type="ECO:0000313" key="6">
    <source>
        <dbReference type="EMBL" id="BCM24644.1"/>
    </source>
</evidence>